<name>A0AAD2DJA9_9LAMI</name>
<keyword evidence="10" id="KW-1185">Reference proteome</keyword>
<organism evidence="9 10">
    <name type="scientific">Fraxinus pennsylvanica</name>
    <dbReference type="NCBI Taxonomy" id="56036"/>
    <lineage>
        <taxon>Eukaryota</taxon>
        <taxon>Viridiplantae</taxon>
        <taxon>Streptophyta</taxon>
        <taxon>Embryophyta</taxon>
        <taxon>Tracheophyta</taxon>
        <taxon>Spermatophyta</taxon>
        <taxon>Magnoliopsida</taxon>
        <taxon>eudicotyledons</taxon>
        <taxon>Gunneridae</taxon>
        <taxon>Pentapetalae</taxon>
        <taxon>asterids</taxon>
        <taxon>lamiids</taxon>
        <taxon>Lamiales</taxon>
        <taxon>Oleaceae</taxon>
        <taxon>Oleeae</taxon>
        <taxon>Fraxinus</taxon>
    </lineage>
</organism>
<dbReference type="GO" id="GO:0022857">
    <property type="term" value="F:transmembrane transporter activity"/>
    <property type="evidence" value="ECO:0007669"/>
    <property type="project" value="InterPro"/>
</dbReference>
<evidence type="ECO:0000256" key="5">
    <source>
        <dbReference type="ARBA" id="ARBA00044504"/>
    </source>
</evidence>
<evidence type="ECO:0000256" key="6">
    <source>
        <dbReference type="ARBA" id="ARBA00049011"/>
    </source>
</evidence>
<dbReference type="Gene3D" id="1.20.1250.20">
    <property type="entry name" value="MFS general substrate transporter like domains"/>
    <property type="match status" value="1"/>
</dbReference>
<keyword evidence="3 8" id="KW-1133">Transmembrane helix</keyword>
<feature type="transmembrane region" description="Helical" evidence="8">
    <location>
        <begin position="407"/>
        <end position="426"/>
    </location>
</feature>
<comment type="similarity">
    <text evidence="5">Belongs to the major facilitator superfamily. Phosphate:H(+) symporter (TC 2.A.1.9) family.</text>
</comment>
<feature type="transmembrane region" description="Helical" evidence="8">
    <location>
        <begin position="373"/>
        <end position="395"/>
    </location>
</feature>
<evidence type="ECO:0000256" key="8">
    <source>
        <dbReference type="SAM" id="Phobius"/>
    </source>
</evidence>
<dbReference type="InterPro" id="IPR005828">
    <property type="entry name" value="MFS_sugar_transport-like"/>
</dbReference>
<feature type="transmembrane region" description="Helical" evidence="8">
    <location>
        <begin position="347"/>
        <end position="366"/>
    </location>
</feature>
<feature type="transmembrane region" description="Helical" evidence="8">
    <location>
        <begin position="318"/>
        <end position="341"/>
    </location>
</feature>
<feature type="region of interest" description="Disordered" evidence="7">
    <location>
        <begin position="1"/>
        <end position="22"/>
    </location>
</feature>
<feature type="transmembrane region" description="Helical" evidence="8">
    <location>
        <begin position="149"/>
        <end position="166"/>
    </location>
</feature>
<dbReference type="SUPFAM" id="SSF103473">
    <property type="entry name" value="MFS general substrate transporter"/>
    <property type="match status" value="1"/>
</dbReference>
<evidence type="ECO:0000256" key="7">
    <source>
        <dbReference type="SAM" id="MobiDB-lite"/>
    </source>
</evidence>
<proteinExistence type="inferred from homology"/>
<dbReference type="Proteomes" id="UP000834106">
    <property type="component" value="Chromosome 2"/>
</dbReference>
<feature type="transmembrane region" description="Helical" evidence="8">
    <location>
        <begin position="290"/>
        <end position="311"/>
    </location>
</feature>
<dbReference type="PANTHER" id="PTHR24064">
    <property type="entry name" value="SOLUTE CARRIER FAMILY 22 MEMBER"/>
    <property type="match status" value="1"/>
</dbReference>
<evidence type="ECO:0000313" key="9">
    <source>
        <dbReference type="EMBL" id="CAI9756717.1"/>
    </source>
</evidence>
<evidence type="ECO:0000256" key="3">
    <source>
        <dbReference type="ARBA" id="ARBA00022989"/>
    </source>
</evidence>
<accession>A0AAD2DJA9</accession>
<feature type="transmembrane region" description="Helical" evidence="8">
    <location>
        <begin position="433"/>
        <end position="453"/>
    </location>
</feature>
<dbReference type="InterPro" id="IPR036259">
    <property type="entry name" value="MFS_trans_sf"/>
</dbReference>
<protein>
    <submittedName>
        <fullName evidence="9">Uncharacterized protein</fullName>
    </submittedName>
</protein>
<comment type="catalytic activity">
    <reaction evidence="6">
        <text>phosphate(in) + H(+)(in) = phosphate(out) + H(+)(out)</text>
        <dbReference type="Rhea" id="RHEA:29939"/>
        <dbReference type="ChEBI" id="CHEBI:15378"/>
        <dbReference type="ChEBI" id="CHEBI:43474"/>
    </reaction>
    <physiologicalReaction direction="right-to-left" evidence="6">
        <dbReference type="Rhea" id="RHEA:29941"/>
    </physiologicalReaction>
</comment>
<keyword evidence="4 8" id="KW-0472">Membrane</keyword>
<evidence type="ECO:0000313" key="10">
    <source>
        <dbReference type="Proteomes" id="UP000834106"/>
    </source>
</evidence>
<dbReference type="GO" id="GO:0016020">
    <property type="term" value="C:membrane"/>
    <property type="evidence" value="ECO:0007669"/>
    <property type="project" value="UniProtKB-SubCell"/>
</dbReference>
<evidence type="ECO:0000256" key="2">
    <source>
        <dbReference type="ARBA" id="ARBA00022692"/>
    </source>
</evidence>
<comment type="subcellular location">
    <subcellularLocation>
        <location evidence="1">Membrane</location>
        <topology evidence="1">Multi-pass membrane protein</topology>
    </subcellularLocation>
</comment>
<feature type="transmembrane region" description="Helical" evidence="8">
    <location>
        <begin position="116"/>
        <end position="137"/>
    </location>
</feature>
<feature type="transmembrane region" description="Helical" evidence="8">
    <location>
        <begin position="202"/>
        <end position="221"/>
    </location>
</feature>
<dbReference type="Pfam" id="PF00083">
    <property type="entry name" value="Sugar_tr"/>
    <property type="match status" value="2"/>
</dbReference>
<dbReference type="EMBL" id="OU503037">
    <property type="protein sequence ID" value="CAI9756717.1"/>
    <property type="molecule type" value="Genomic_DNA"/>
</dbReference>
<reference evidence="9" key="1">
    <citation type="submission" date="2023-05" db="EMBL/GenBank/DDBJ databases">
        <authorList>
            <person name="Huff M."/>
        </authorList>
    </citation>
    <scope>NUCLEOTIDE SEQUENCE</scope>
</reference>
<sequence length="482" mass="53893">MTDSNPLPPQRDTPESESPRIVEQQLSLDDTIERCIGEWGWIQFFQATFISLAYFFDAQQCFISVFTDAKPTWHCTSPSNSSCKNICRIPRDSWNWDLPAHTSVISEWSLECSGSIITGLPTSSFFLGCLAGIFVLATLADSSLGRKNMLLLSCLLMSISGVLTAFSTNVWMYTALRFISGFGFLSLPGLAYMTRGSSWRRLYLWTCIPAIFYSILLYFIAYESPRWLYIKGRKEDFAKTLRSIAAPRNRIILTDSFFDRCIKWEDKLQETNFYSAIKILFQTSWVFWRLAPVMVVGFGAGMISFGMPLGLENLAFDLYLSVALNAFMEIPASMLILFLIGNVSRKFSILGLTILSGICSATCVLVRWKGMQIGLELVSFFCGVVVMDLVLIYTLELFPTCVRNSSVSMVRQAMMLGGVCGPVLVAAGRKNRLLSYGVFGITIAVCGLFVVFLPETRGRTLCDTMDEEERKNGSINNGVDTA</sequence>
<keyword evidence="2 8" id="KW-0812">Transmembrane</keyword>
<dbReference type="AlphaFoldDB" id="A0AAD2DJA9"/>
<gene>
    <name evidence="9" type="ORF">FPE_LOCUS4147</name>
</gene>
<feature type="compositionally biased region" description="Pro residues" evidence="7">
    <location>
        <begin position="1"/>
        <end position="11"/>
    </location>
</feature>
<evidence type="ECO:0000256" key="1">
    <source>
        <dbReference type="ARBA" id="ARBA00004141"/>
    </source>
</evidence>
<evidence type="ECO:0000256" key="4">
    <source>
        <dbReference type="ARBA" id="ARBA00023136"/>
    </source>
</evidence>